<name>A0A553I4U8_9PEZI</name>
<dbReference type="AlphaFoldDB" id="A0A553I4U8"/>
<dbReference type="EMBL" id="VFLP01000017">
    <property type="protein sequence ID" value="TRX95217.1"/>
    <property type="molecule type" value="Genomic_DNA"/>
</dbReference>
<reference evidence="2" key="1">
    <citation type="submission" date="2019-06" db="EMBL/GenBank/DDBJ databases">
        <title>Draft genome sequence of the griseofulvin-producing fungus Xylaria cubensis strain G536.</title>
        <authorList>
            <person name="Mead M.E."/>
            <person name="Raja H.A."/>
            <person name="Steenwyk J.L."/>
            <person name="Knowles S.L."/>
            <person name="Oberlies N.H."/>
            <person name="Rokas A."/>
        </authorList>
    </citation>
    <scope>NUCLEOTIDE SEQUENCE [LARGE SCALE GENOMIC DNA]</scope>
    <source>
        <strain evidence="2">G536</strain>
    </source>
</reference>
<keyword evidence="2" id="KW-1185">Reference proteome</keyword>
<proteinExistence type="predicted"/>
<gene>
    <name evidence="1" type="ORF">FHL15_003909</name>
</gene>
<organism evidence="1 2">
    <name type="scientific">Xylaria flabelliformis</name>
    <dbReference type="NCBI Taxonomy" id="2512241"/>
    <lineage>
        <taxon>Eukaryota</taxon>
        <taxon>Fungi</taxon>
        <taxon>Dikarya</taxon>
        <taxon>Ascomycota</taxon>
        <taxon>Pezizomycotina</taxon>
        <taxon>Sordariomycetes</taxon>
        <taxon>Xylariomycetidae</taxon>
        <taxon>Xylariales</taxon>
        <taxon>Xylariaceae</taxon>
        <taxon>Xylaria</taxon>
    </lineage>
</organism>
<protein>
    <submittedName>
        <fullName evidence="1">Uncharacterized protein</fullName>
    </submittedName>
</protein>
<comment type="caution">
    <text evidence="1">The sequence shown here is derived from an EMBL/GenBank/DDBJ whole genome shotgun (WGS) entry which is preliminary data.</text>
</comment>
<accession>A0A553I4U8</accession>
<evidence type="ECO:0000313" key="1">
    <source>
        <dbReference type="EMBL" id="TRX95217.1"/>
    </source>
</evidence>
<sequence>MAIAPATPTEMPAIWAGARRVVGDGSEAGSEVGLEVELEVEIEVELEVKLEVEPTVGLEVRNEVITMDVVAGEELGVVVIDGMLVVVLDVVRLDVLVDDVMSVVFEDVGGGNKLGAPDGGITNVANSDGLASVDLGYLTISILLITLANLDIPKEAL</sequence>
<dbReference type="Proteomes" id="UP000319160">
    <property type="component" value="Unassembled WGS sequence"/>
</dbReference>
<evidence type="ECO:0000313" key="2">
    <source>
        <dbReference type="Proteomes" id="UP000319160"/>
    </source>
</evidence>